<evidence type="ECO:0000313" key="2">
    <source>
        <dbReference type="EMBL" id="MBL0392431.1"/>
    </source>
</evidence>
<protein>
    <recommendedName>
        <fullName evidence="4">Molecular chaperone</fullName>
    </recommendedName>
</protein>
<feature type="signal peptide" evidence="1">
    <location>
        <begin position="1"/>
        <end position="30"/>
    </location>
</feature>
<keyword evidence="1" id="KW-0732">Signal</keyword>
<accession>A0A937CTL0</accession>
<dbReference type="RefSeq" id="WP_201675056.1">
    <property type="nucleotide sequence ID" value="NZ_JAEQNE010000003.1"/>
</dbReference>
<dbReference type="AlphaFoldDB" id="A0A937CTL0"/>
<proteinExistence type="predicted"/>
<reference evidence="2 3" key="1">
    <citation type="journal article" date="2017" name="Int. J. Syst. Evol. Microbiol.">
        <title>Ramlibacter monticola sp. nov., isolated from forest soil.</title>
        <authorList>
            <person name="Chaudhary D.K."/>
            <person name="Kim J."/>
        </authorList>
    </citation>
    <scope>NUCLEOTIDE SEQUENCE [LARGE SCALE GENOMIC DNA]</scope>
    <source>
        <strain evidence="2 3">KACC 19175</strain>
    </source>
</reference>
<name>A0A937CTL0_9BURK</name>
<dbReference type="EMBL" id="JAEQNE010000003">
    <property type="protein sequence ID" value="MBL0392431.1"/>
    <property type="molecule type" value="Genomic_DNA"/>
</dbReference>
<sequence>MKRSIQAKLAAAALLLAPLAVGLVAQPAAAQQSQYRVAASRQGTINHMTIDSDAGLRPGSTLRILVRATPGARWANLALADNVRVPLRERAPGEYVASYVIRRSDRIDPTRQMMLRAGWGEEPVVVSYDYPAAFQARAMGNAPATVNAEVSNFAMWPRVDGLEPGRVVRFRVEGTPNARAAVRVPGVLDGLQLREERPGTYVGSYTIRRQDDIDAFADARAVLRTGDQRVMARLDERGSTR</sequence>
<evidence type="ECO:0000313" key="3">
    <source>
        <dbReference type="Proteomes" id="UP000599109"/>
    </source>
</evidence>
<comment type="caution">
    <text evidence="2">The sequence shown here is derived from an EMBL/GenBank/DDBJ whole genome shotgun (WGS) entry which is preliminary data.</text>
</comment>
<gene>
    <name evidence="2" type="ORF">JJ685_14925</name>
</gene>
<dbReference type="Proteomes" id="UP000599109">
    <property type="component" value="Unassembled WGS sequence"/>
</dbReference>
<feature type="chain" id="PRO_5037373686" description="Molecular chaperone" evidence="1">
    <location>
        <begin position="31"/>
        <end position="241"/>
    </location>
</feature>
<evidence type="ECO:0008006" key="4">
    <source>
        <dbReference type="Google" id="ProtNLM"/>
    </source>
</evidence>
<organism evidence="2 3">
    <name type="scientific">Ramlibacter monticola</name>
    <dbReference type="NCBI Taxonomy" id="1926872"/>
    <lineage>
        <taxon>Bacteria</taxon>
        <taxon>Pseudomonadati</taxon>
        <taxon>Pseudomonadota</taxon>
        <taxon>Betaproteobacteria</taxon>
        <taxon>Burkholderiales</taxon>
        <taxon>Comamonadaceae</taxon>
        <taxon>Ramlibacter</taxon>
    </lineage>
</organism>
<evidence type="ECO:0000256" key="1">
    <source>
        <dbReference type="SAM" id="SignalP"/>
    </source>
</evidence>
<keyword evidence="3" id="KW-1185">Reference proteome</keyword>